<dbReference type="EMBL" id="KZ305078">
    <property type="protein sequence ID" value="PIA29303.1"/>
    <property type="molecule type" value="Genomic_DNA"/>
</dbReference>
<dbReference type="InParanoid" id="A0A2G5CDG9"/>
<dbReference type="FunCoup" id="A0A2G5CDG9">
    <property type="interactions" value="81"/>
</dbReference>
<dbReference type="Proteomes" id="UP000230069">
    <property type="component" value="Unassembled WGS sequence"/>
</dbReference>
<dbReference type="SMART" id="SM00256">
    <property type="entry name" value="FBOX"/>
    <property type="match status" value="1"/>
</dbReference>
<feature type="domain" description="F-box" evidence="1">
    <location>
        <begin position="1"/>
        <end position="43"/>
    </location>
</feature>
<evidence type="ECO:0000313" key="3">
    <source>
        <dbReference type="Proteomes" id="UP000230069"/>
    </source>
</evidence>
<dbReference type="InterPro" id="IPR036047">
    <property type="entry name" value="F-box-like_dom_sf"/>
</dbReference>
<dbReference type="InterPro" id="IPR017451">
    <property type="entry name" value="F-box-assoc_interact_dom"/>
</dbReference>
<dbReference type="CDD" id="cd22157">
    <property type="entry name" value="F-box_AtFBW1-like"/>
    <property type="match status" value="1"/>
</dbReference>
<dbReference type="NCBIfam" id="TIGR01640">
    <property type="entry name" value="F_box_assoc_1"/>
    <property type="match status" value="1"/>
</dbReference>
<dbReference type="PROSITE" id="PS50181">
    <property type="entry name" value="FBOX"/>
    <property type="match status" value="1"/>
</dbReference>
<dbReference type="PANTHER" id="PTHR31111:SF136">
    <property type="entry name" value="F-BOX ASSOCIATED DOMAIN-CONTAINING PROTEIN"/>
    <property type="match status" value="1"/>
</dbReference>
<reference evidence="2 3" key="1">
    <citation type="submission" date="2017-09" db="EMBL/GenBank/DDBJ databases">
        <title>WGS assembly of Aquilegia coerulea Goldsmith.</title>
        <authorList>
            <person name="Hodges S."/>
            <person name="Kramer E."/>
            <person name="Nordborg M."/>
            <person name="Tomkins J."/>
            <person name="Borevitz J."/>
            <person name="Derieg N."/>
            <person name="Yan J."/>
            <person name="Mihaltcheva S."/>
            <person name="Hayes R.D."/>
            <person name="Rokhsar D."/>
        </authorList>
    </citation>
    <scope>NUCLEOTIDE SEQUENCE [LARGE SCALE GENOMIC DNA]</scope>
    <source>
        <strain evidence="3">cv. Goldsmith</strain>
    </source>
</reference>
<dbReference type="AlphaFoldDB" id="A0A2G5CDG9"/>
<dbReference type="PANTHER" id="PTHR31111">
    <property type="entry name" value="BNAA05G37150D PROTEIN-RELATED"/>
    <property type="match status" value="1"/>
</dbReference>
<dbReference type="InterPro" id="IPR001810">
    <property type="entry name" value="F-box_dom"/>
</dbReference>
<keyword evidence="3" id="KW-1185">Reference proteome</keyword>
<dbReference type="SUPFAM" id="SSF81383">
    <property type="entry name" value="F-box domain"/>
    <property type="match status" value="1"/>
</dbReference>
<evidence type="ECO:0000259" key="1">
    <source>
        <dbReference type="PROSITE" id="PS50181"/>
    </source>
</evidence>
<protein>
    <recommendedName>
        <fullName evidence="1">F-box domain-containing protein</fullName>
    </recommendedName>
</protein>
<dbReference type="STRING" id="218851.A0A2G5CDG9"/>
<evidence type="ECO:0000313" key="2">
    <source>
        <dbReference type="EMBL" id="PIA29303.1"/>
    </source>
</evidence>
<gene>
    <name evidence="2" type="ORF">AQUCO_06100075v1</name>
</gene>
<proteinExistence type="predicted"/>
<dbReference type="OrthoDB" id="1028281at2759"/>
<dbReference type="Gene3D" id="1.20.1280.50">
    <property type="match status" value="1"/>
</dbReference>
<organism evidence="2 3">
    <name type="scientific">Aquilegia coerulea</name>
    <name type="common">Rocky mountain columbine</name>
    <dbReference type="NCBI Taxonomy" id="218851"/>
    <lineage>
        <taxon>Eukaryota</taxon>
        <taxon>Viridiplantae</taxon>
        <taxon>Streptophyta</taxon>
        <taxon>Embryophyta</taxon>
        <taxon>Tracheophyta</taxon>
        <taxon>Spermatophyta</taxon>
        <taxon>Magnoliopsida</taxon>
        <taxon>Ranunculales</taxon>
        <taxon>Ranunculaceae</taxon>
        <taxon>Thalictroideae</taxon>
        <taxon>Aquilegia</taxon>
    </lineage>
</organism>
<sequence>MDCLPTEITTQILSRLPIQSVFRCRSVCKPWKKIIDFHQFTQLHFTKSFQQEEETSFGKKNPFTFIFIPKDCHAVYFVEQGPKNPYIFKSTRITFLSRPPSVIMSYKNLFTNGLLCLPSNEPINEECFTYVCNPVTQDCIMLPKFITTSHVKSLHLPAFGFDHSNKVFKVVQLFYLLDSDGMKYEAQVFTLGTNSWRKLENVPKMKCCLNSTAAVNGSVHWFTECEYTERKIMSFNLASEKFGYIELPESCRSREGKFRLTNLNGWLSLFNVNRDDHIGVWVMKDYNVQASWTKFVMRRNNEMMFMDIVPISFWKNGEILLLGGIIDLFSYNFDTKEYTYFRVDGLPMSDYDINIHEHLDSCWKFLRATPPYFMSSKILTLELPHTCSIPAT</sequence>
<dbReference type="Pfam" id="PF08268">
    <property type="entry name" value="FBA_3"/>
    <property type="match status" value="1"/>
</dbReference>
<dbReference type="InterPro" id="IPR013187">
    <property type="entry name" value="F-box-assoc_dom_typ3"/>
</dbReference>
<accession>A0A2G5CDG9</accession>
<name>A0A2G5CDG9_AQUCA</name>
<dbReference type="Pfam" id="PF00646">
    <property type="entry name" value="F-box"/>
    <property type="match status" value="1"/>
</dbReference>